<feature type="site" description="Transition state stabilizer" evidence="12">
    <location>
        <position position="195"/>
    </location>
</feature>
<dbReference type="InterPro" id="IPR006395">
    <property type="entry name" value="Me_Asp_am_lyase"/>
</dbReference>
<proteinExistence type="inferred from homology"/>
<name>I4DBP3_DESAJ</name>
<reference evidence="16 17" key="1">
    <citation type="journal article" date="2012" name="J. Bacteriol.">
        <title>Complete genome sequences of Desulfosporosinus orientis DSM765T, Desulfosporosinus youngiae DSM17734T, Desulfosporosinus meridiei DSM13257T, and Desulfosporosinus acidiphilus DSM22704T.</title>
        <authorList>
            <person name="Pester M."/>
            <person name="Brambilla E."/>
            <person name="Alazard D."/>
            <person name="Rattei T."/>
            <person name="Weinmaier T."/>
            <person name="Han J."/>
            <person name="Lucas S."/>
            <person name="Lapidus A."/>
            <person name="Cheng J.F."/>
            <person name="Goodwin L."/>
            <person name="Pitluck S."/>
            <person name="Peters L."/>
            <person name="Ovchinnikova G."/>
            <person name="Teshima H."/>
            <person name="Detter J.C."/>
            <person name="Han C.S."/>
            <person name="Tapia R."/>
            <person name="Land M.L."/>
            <person name="Hauser L."/>
            <person name="Kyrpides N.C."/>
            <person name="Ivanova N.N."/>
            <person name="Pagani I."/>
            <person name="Huntmann M."/>
            <person name="Wei C.L."/>
            <person name="Davenport K.W."/>
            <person name="Daligault H."/>
            <person name="Chain P.S."/>
            <person name="Chen A."/>
            <person name="Mavromatis K."/>
            <person name="Markowitz V."/>
            <person name="Szeto E."/>
            <person name="Mikhailova N."/>
            <person name="Pati A."/>
            <person name="Wagner M."/>
            <person name="Woyke T."/>
            <person name="Ollivier B."/>
            <person name="Klenk H.P."/>
            <person name="Spring S."/>
            <person name="Loy A."/>
        </authorList>
    </citation>
    <scope>NUCLEOTIDE SEQUENCE [LARGE SCALE GENOMIC DNA]</scope>
    <source>
        <strain evidence="17">DSM 22704 / JCM 16185 / SJ4</strain>
    </source>
</reference>
<evidence type="ECO:0000313" key="17">
    <source>
        <dbReference type="Proteomes" id="UP000002892"/>
    </source>
</evidence>
<dbReference type="AlphaFoldDB" id="I4DBP3"/>
<dbReference type="SFLD" id="SFLDS00001">
    <property type="entry name" value="Enolase"/>
    <property type="match status" value="1"/>
</dbReference>
<evidence type="ECO:0000259" key="15">
    <source>
        <dbReference type="Pfam" id="PF07476"/>
    </source>
</evidence>
<dbReference type="KEGG" id="dai:Desaci_4373"/>
<dbReference type="InterPro" id="IPR022665">
    <property type="entry name" value="MeAsp_NH4-lyase_N"/>
</dbReference>
<dbReference type="GO" id="GO:0046872">
    <property type="term" value="F:metal ion binding"/>
    <property type="evidence" value="ECO:0007669"/>
    <property type="project" value="UniProtKB-KW"/>
</dbReference>
<dbReference type="STRING" id="646529.Desaci_4373"/>
<keyword evidence="8 13" id="KW-0460">Magnesium</keyword>
<dbReference type="InterPro" id="IPR036849">
    <property type="entry name" value="Enolase-like_C_sf"/>
</dbReference>
<evidence type="ECO:0000256" key="1">
    <source>
        <dbReference type="ARBA" id="ARBA00000789"/>
    </source>
</evidence>
<comment type="cofactor">
    <cofactor evidence="2 13">
        <name>Mg(2+)</name>
        <dbReference type="ChEBI" id="CHEBI:18420"/>
    </cofactor>
</comment>
<feature type="binding site" evidence="13">
    <location>
        <position position="307"/>
    </location>
    <ligand>
        <name>Mg(2+)</name>
        <dbReference type="ChEBI" id="CHEBI:18420"/>
    </ligand>
</feature>
<evidence type="ECO:0000259" key="14">
    <source>
        <dbReference type="Pfam" id="PF05034"/>
    </source>
</evidence>
<evidence type="ECO:0000256" key="6">
    <source>
        <dbReference type="ARBA" id="ARBA00012993"/>
    </source>
</evidence>
<gene>
    <name evidence="16" type="ordered locus">Desaci_4373</name>
</gene>
<comment type="pathway">
    <text evidence="3">Amino-acid degradation; L-glutamate degradation via mesaconate pathway; acetate and pyruvate from L-glutamate: step 2/4.</text>
</comment>
<dbReference type="HOGENOM" id="CLU_055277_0_0_9"/>
<dbReference type="Pfam" id="PF07476">
    <property type="entry name" value="MAAL_C"/>
    <property type="match status" value="1"/>
</dbReference>
<evidence type="ECO:0000256" key="3">
    <source>
        <dbReference type="ARBA" id="ARBA00004675"/>
    </source>
</evidence>
<dbReference type="PANTHER" id="PTHR48073">
    <property type="entry name" value="O-SUCCINYLBENZOATE SYNTHASE-RELATED"/>
    <property type="match status" value="1"/>
</dbReference>
<evidence type="ECO:0000256" key="4">
    <source>
        <dbReference type="ARBA" id="ARBA00009954"/>
    </source>
</evidence>
<organism evidence="16 17">
    <name type="scientific">Desulfosporosinus acidiphilus (strain DSM 22704 / JCM 16185 / SJ4)</name>
    <dbReference type="NCBI Taxonomy" id="646529"/>
    <lineage>
        <taxon>Bacteria</taxon>
        <taxon>Bacillati</taxon>
        <taxon>Bacillota</taxon>
        <taxon>Clostridia</taxon>
        <taxon>Eubacteriales</taxon>
        <taxon>Desulfitobacteriaceae</taxon>
        <taxon>Desulfosporosinus</taxon>
    </lineage>
</organism>
<dbReference type="GO" id="GO:0019553">
    <property type="term" value="P:L-glutamate catabolic process via L-citramalate"/>
    <property type="evidence" value="ECO:0007669"/>
    <property type="project" value="UniProtKB-UniPathway"/>
</dbReference>
<feature type="active site" description="Proton acceptor" evidence="10">
    <location>
        <position position="331"/>
    </location>
</feature>
<keyword evidence="9 16" id="KW-0456">Lyase</keyword>
<dbReference type="Pfam" id="PF05034">
    <property type="entry name" value="MAAL_N"/>
    <property type="match status" value="1"/>
</dbReference>
<dbReference type="SFLD" id="SFLDG00151">
    <property type="entry name" value="methylaspartate_ammonia-lyase"/>
    <property type="match status" value="1"/>
</dbReference>
<dbReference type="EMBL" id="CP003639">
    <property type="protein sequence ID" value="AFM43217.1"/>
    <property type="molecule type" value="Genomic_DNA"/>
</dbReference>
<evidence type="ECO:0000256" key="8">
    <source>
        <dbReference type="ARBA" id="ARBA00022842"/>
    </source>
</evidence>
<feature type="domain" description="Methylaspartate ammonia-lyase N-terminal" evidence="14">
    <location>
        <begin position="1"/>
        <end position="160"/>
    </location>
</feature>
<accession>I4DBP3</accession>
<dbReference type="OrthoDB" id="8630262at2"/>
<dbReference type="SFLD" id="SFLDF00007">
    <property type="entry name" value="methylaspartate_ammonia-lyase"/>
    <property type="match status" value="1"/>
</dbReference>
<keyword evidence="7 13" id="KW-0479">Metal-binding</keyword>
<comment type="similarity">
    <text evidence="4">Belongs to the methylaspartate ammonia-lyase family.</text>
</comment>
<keyword evidence="17" id="KW-1185">Reference proteome</keyword>
<evidence type="ECO:0000256" key="2">
    <source>
        <dbReference type="ARBA" id="ARBA00001946"/>
    </source>
</evidence>
<sequence length="416" mass="45474">MKIIDIIASPGLTGFYFDDQQAIKAGAGHDGFSYTGEPITPGFKAVRQRGESISVMLILEDGQVAAGDCAAVQYSGAGGRDPLFLAEDFIPIILEEIAPKLLGQELNSFRQLVGLVEHSKRPNGERYHTAIRYGVSQAILDAVAKAKKKTMTEVILEEYDLPLTLEPVPIFTQTGDDRYDNADKAIIKRAGVLPHALINNVETKLGANGELLLDYVIWLRNRILTIGGEDYRPVLHIDVYGTIGIAFKDDTERMVEYFAELEKAAAPLHLRIEGPMDAGSIDGQIDQLKALRVALKKRGVNVEIVADEWCNTYEDIVRFVDAQAADMVQIKTPDLGGIQNTIEAVIYAKKYGVGAYVGGSCNETDSGGRTAVHVSLAARPDQMLAKPGMGVDEGYMIVHNEMNRTLALLKRKASNR</sequence>
<dbReference type="RefSeq" id="WP_014829201.1">
    <property type="nucleotide sequence ID" value="NC_018068.1"/>
</dbReference>
<feature type="binding site" evidence="11">
    <location>
        <position position="329"/>
    </location>
    <ligand>
        <name>(2S,3S)-3-methyl-L-aspartate</name>
        <dbReference type="ChEBI" id="CHEBI:58724"/>
    </ligand>
</feature>
<evidence type="ECO:0000256" key="9">
    <source>
        <dbReference type="ARBA" id="ARBA00023239"/>
    </source>
</evidence>
<evidence type="ECO:0000256" key="13">
    <source>
        <dbReference type="PIRSR" id="PIRSR017107-4"/>
    </source>
</evidence>
<dbReference type="NCBIfam" id="TIGR01502">
    <property type="entry name" value="B_methylAsp_ase"/>
    <property type="match status" value="1"/>
</dbReference>
<dbReference type="SUPFAM" id="SSF54826">
    <property type="entry name" value="Enolase N-terminal domain-like"/>
    <property type="match status" value="1"/>
</dbReference>
<dbReference type="UniPathway" id="UPA00561">
    <property type="reaction ID" value="UER00618"/>
</dbReference>
<dbReference type="CDD" id="cd03314">
    <property type="entry name" value="MAL"/>
    <property type="match status" value="1"/>
</dbReference>
<dbReference type="PIRSF" id="PIRSF017107">
    <property type="entry name" value="MAL"/>
    <property type="match status" value="1"/>
</dbReference>
<protein>
    <recommendedName>
        <fullName evidence="6">methylaspartate ammonia-lyase</fullName>
        <ecNumber evidence="6">4.3.1.2</ecNumber>
    </recommendedName>
</protein>
<dbReference type="Gene3D" id="3.30.390.10">
    <property type="entry name" value="Enolase-like, N-terminal domain"/>
    <property type="match status" value="1"/>
</dbReference>
<dbReference type="InterPro" id="IPR029017">
    <property type="entry name" value="Enolase-like_N"/>
</dbReference>
<dbReference type="Gene3D" id="3.20.20.120">
    <property type="entry name" value="Enolase-like C-terminal domain"/>
    <property type="match status" value="1"/>
</dbReference>
<feature type="binding site" evidence="13">
    <location>
        <position position="238"/>
    </location>
    <ligand>
        <name>Mg(2+)</name>
        <dbReference type="ChEBI" id="CHEBI:18420"/>
    </ligand>
</feature>
<evidence type="ECO:0000256" key="7">
    <source>
        <dbReference type="ARBA" id="ARBA00022723"/>
    </source>
</evidence>
<dbReference type="eggNOG" id="COG3799">
    <property type="taxonomic scope" value="Bacteria"/>
</dbReference>
<comment type="subunit">
    <text evidence="5">Homodimer.</text>
</comment>
<dbReference type="PANTHER" id="PTHR48073:SF2">
    <property type="entry name" value="O-SUCCINYLBENZOATE SYNTHASE"/>
    <property type="match status" value="1"/>
</dbReference>
<dbReference type="SUPFAM" id="SSF51604">
    <property type="entry name" value="Enolase C-terminal domain-like"/>
    <property type="match status" value="1"/>
</dbReference>
<feature type="binding site" evidence="13">
    <location>
        <position position="273"/>
    </location>
    <ligand>
        <name>Mg(2+)</name>
        <dbReference type="ChEBI" id="CHEBI:18420"/>
    </ligand>
</feature>
<evidence type="ECO:0000256" key="12">
    <source>
        <dbReference type="PIRSR" id="PIRSR017107-3"/>
    </source>
</evidence>
<dbReference type="EC" id="4.3.1.2" evidence="6"/>
<feature type="binding site" evidence="11">
    <location>
        <position position="173"/>
    </location>
    <ligand>
        <name>(2S,3S)-3-methyl-L-aspartate</name>
        <dbReference type="ChEBI" id="CHEBI:58724"/>
    </ligand>
</feature>
<evidence type="ECO:0000313" key="16">
    <source>
        <dbReference type="EMBL" id="AFM43217.1"/>
    </source>
</evidence>
<comment type="catalytic activity">
    <reaction evidence="1">
        <text>(2S,3S)-3-methyl-L-aspartate = mesaconate + NH4(+)</text>
        <dbReference type="Rhea" id="RHEA:12829"/>
        <dbReference type="ChEBI" id="CHEBI:28938"/>
        <dbReference type="ChEBI" id="CHEBI:36986"/>
        <dbReference type="ChEBI" id="CHEBI:58724"/>
        <dbReference type="EC" id="4.3.1.2"/>
    </reaction>
</comment>
<evidence type="ECO:0000256" key="11">
    <source>
        <dbReference type="PIRSR" id="PIRSR017107-2"/>
    </source>
</evidence>
<evidence type="ECO:0000256" key="5">
    <source>
        <dbReference type="ARBA" id="ARBA00011738"/>
    </source>
</evidence>
<feature type="domain" description="Methylaspartate ammonia-lyase C-terminal" evidence="15">
    <location>
        <begin position="163"/>
        <end position="411"/>
    </location>
</feature>
<evidence type="ECO:0000256" key="10">
    <source>
        <dbReference type="PIRSR" id="PIRSR017107-1"/>
    </source>
</evidence>
<dbReference type="InterPro" id="IPR022662">
    <property type="entry name" value="MeAsp_NH4-lyase_C"/>
</dbReference>
<dbReference type="Proteomes" id="UP000002892">
    <property type="component" value="Chromosome"/>
</dbReference>
<dbReference type="GO" id="GO:0050096">
    <property type="term" value="F:methylaspartate ammonia-lyase activity"/>
    <property type="evidence" value="ECO:0007669"/>
    <property type="project" value="UniProtKB-EC"/>
</dbReference>